<proteinExistence type="predicted"/>
<dbReference type="Proteomes" id="UP001374535">
    <property type="component" value="Chromosome 1"/>
</dbReference>
<evidence type="ECO:0000313" key="3">
    <source>
        <dbReference type="Proteomes" id="UP001374535"/>
    </source>
</evidence>
<keyword evidence="3" id="KW-1185">Reference proteome</keyword>
<reference evidence="2 3" key="1">
    <citation type="journal article" date="2023" name="Life. Sci Alliance">
        <title>Evolutionary insights into 3D genome organization and epigenetic landscape of Vigna mungo.</title>
        <authorList>
            <person name="Junaid A."/>
            <person name="Singh B."/>
            <person name="Bhatia S."/>
        </authorList>
    </citation>
    <scope>NUCLEOTIDE SEQUENCE [LARGE SCALE GENOMIC DNA]</scope>
    <source>
        <strain evidence="2">Urdbean</strain>
    </source>
</reference>
<dbReference type="EMBL" id="CP144700">
    <property type="protein sequence ID" value="WVZ25020.1"/>
    <property type="molecule type" value="Genomic_DNA"/>
</dbReference>
<protein>
    <submittedName>
        <fullName evidence="2">Uncharacterized protein</fullName>
    </submittedName>
</protein>
<accession>A0AAQ3PAP1</accession>
<dbReference type="AlphaFoldDB" id="A0AAQ3PAP1"/>
<name>A0AAQ3PAP1_VIGMU</name>
<organism evidence="2 3">
    <name type="scientific">Vigna mungo</name>
    <name type="common">Black gram</name>
    <name type="synonym">Phaseolus mungo</name>
    <dbReference type="NCBI Taxonomy" id="3915"/>
    <lineage>
        <taxon>Eukaryota</taxon>
        <taxon>Viridiplantae</taxon>
        <taxon>Streptophyta</taxon>
        <taxon>Embryophyta</taxon>
        <taxon>Tracheophyta</taxon>
        <taxon>Spermatophyta</taxon>
        <taxon>Magnoliopsida</taxon>
        <taxon>eudicotyledons</taxon>
        <taxon>Gunneridae</taxon>
        <taxon>Pentapetalae</taxon>
        <taxon>rosids</taxon>
        <taxon>fabids</taxon>
        <taxon>Fabales</taxon>
        <taxon>Fabaceae</taxon>
        <taxon>Papilionoideae</taxon>
        <taxon>50 kb inversion clade</taxon>
        <taxon>NPAAA clade</taxon>
        <taxon>indigoferoid/millettioid clade</taxon>
        <taxon>Phaseoleae</taxon>
        <taxon>Vigna</taxon>
    </lineage>
</organism>
<sequence>MNRESNNLSIPNVFNGLRNGCKTFCWSVEVILVIIIRKTTACWHCCVYSRSSKCYNITLPFSSHTIAVGIRSQDSSSRGQCSFNSTSSTGDTGVELDKGQIRPMSIEREFVQPSKQFQLFAYARAVERSGETDRRSHLP</sequence>
<feature type="region of interest" description="Disordered" evidence="1">
    <location>
        <begin position="72"/>
        <end position="98"/>
    </location>
</feature>
<evidence type="ECO:0000256" key="1">
    <source>
        <dbReference type="SAM" id="MobiDB-lite"/>
    </source>
</evidence>
<gene>
    <name evidence="2" type="ORF">V8G54_003564</name>
</gene>
<feature type="compositionally biased region" description="Polar residues" evidence="1">
    <location>
        <begin position="72"/>
        <end position="91"/>
    </location>
</feature>
<evidence type="ECO:0000313" key="2">
    <source>
        <dbReference type="EMBL" id="WVZ25020.1"/>
    </source>
</evidence>